<dbReference type="Gene3D" id="3.60.21.10">
    <property type="match status" value="1"/>
</dbReference>
<evidence type="ECO:0000256" key="2">
    <source>
        <dbReference type="ARBA" id="ARBA00022723"/>
    </source>
</evidence>
<protein>
    <recommendedName>
        <fullName evidence="1">protein-serine/threonine phosphatase</fullName>
        <ecNumber evidence="1">3.1.3.16</ecNumber>
    </recommendedName>
</protein>
<dbReference type="PANTHER" id="PTHR11668">
    <property type="entry name" value="SERINE/THREONINE PROTEIN PHOSPHATASE"/>
    <property type="match status" value="1"/>
</dbReference>
<dbReference type="Proteomes" id="UP001303046">
    <property type="component" value="Unassembled WGS sequence"/>
</dbReference>
<name>A0ABR1DJQ3_NECAM</name>
<reference evidence="7 8" key="1">
    <citation type="submission" date="2023-08" db="EMBL/GenBank/DDBJ databases">
        <title>A Necator americanus chromosomal reference genome.</title>
        <authorList>
            <person name="Ilik V."/>
            <person name="Petrzelkova K.J."/>
            <person name="Pardy F."/>
            <person name="Fuh T."/>
            <person name="Niatou-Singa F.S."/>
            <person name="Gouil Q."/>
            <person name="Baker L."/>
            <person name="Ritchie M.E."/>
            <person name="Jex A.R."/>
            <person name="Gazzola D."/>
            <person name="Li H."/>
            <person name="Toshio Fujiwara R."/>
            <person name="Zhan B."/>
            <person name="Aroian R.V."/>
            <person name="Pafco B."/>
            <person name="Schwarz E.M."/>
        </authorList>
    </citation>
    <scope>NUCLEOTIDE SEQUENCE [LARGE SCALE GENOMIC DNA]</scope>
    <source>
        <strain evidence="7 8">Aroian</strain>
        <tissue evidence="7">Whole animal</tissue>
    </source>
</reference>
<gene>
    <name evidence="7" type="primary">Necator_chrIV.g15777</name>
    <name evidence="7" type="ORF">RB195_002482</name>
</gene>
<keyword evidence="4" id="KW-0904">Protein phosphatase</keyword>
<evidence type="ECO:0000256" key="4">
    <source>
        <dbReference type="ARBA" id="ARBA00022912"/>
    </source>
</evidence>
<evidence type="ECO:0000256" key="1">
    <source>
        <dbReference type="ARBA" id="ARBA00013081"/>
    </source>
</evidence>
<dbReference type="PANTHER" id="PTHR11668:SF300">
    <property type="entry name" value="SERINE_THREONINE-PROTEIN PHOSPHATASE"/>
    <property type="match status" value="1"/>
</dbReference>
<dbReference type="InterPro" id="IPR050341">
    <property type="entry name" value="PP1_catalytic_subunit"/>
</dbReference>
<evidence type="ECO:0000256" key="3">
    <source>
        <dbReference type="ARBA" id="ARBA00022801"/>
    </source>
</evidence>
<proteinExistence type="predicted"/>
<evidence type="ECO:0000256" key="5">
    <source>
        <dbReference type="ARBA" id="ARBA00023211"/>
    </source>
</evidence>
<organism evidence="7 8">
    <name type="scientific">Necator americanus</name>
    <name type="common">Human hookworm</name>
    <dbReference type="NCBI Taxonomy" id="51031"/>
    <lineage>
        <taxon>Eukaryota</taxon>
        <taxon>Metazoa</taxon>
        <taxon>Ecdysozoa</taxon>
        <taxon>Nematoda</taxon>
        <taxon>Chromadorea</taxon>
        <taxon>Rhabditida</taxon>
        <taxon>Rhabditina</taxon>
        <taxon>Rhabditomorpha</taxon>
        <taxon>Strongyloidea</taxon>
        <taxon>Ancylostomatidae</taxon>
        <taxon>Bunostominae</taxon>
        <taxon>Necator</taxon>
    </lineage>
</organism>
<dbReference type="InterPro" id="IPR029052">
    <property type="entry name" value="Metallo-depent_PP-like"/>
</dbReference>
<keyword evidence="3" id="KW-0378">Hydrolase</keyword>
<dbReference type="SUPFAM" id="SSF56300">
    <property type="entry name" value="Metallo-dependent phosphatases"/>
    <property type="match status" value="1"/>
</dbReference>
<keyword evidence="2" id="KW-0479">Metal-binding</keyword>
<accession>A0ABR1DJQ3</accession>
<sequence>MVAQKISTDEINSKPNGDKIQDDDDVDDDSLSVDLEDVVHDDLIGDLLIRLLSSPLIDDPHWVKHEGNKNVEAPAFLNFHISYEEIVHLCDLASKSFLEQPALIHIERNDLPLHIVADLHGDYVDRGVQGIEVITLLFCLKIRYPYQMHHFTFDLHWYDARINSSAGVNTVSFTHLNYGYEET</sequence>
<evidence type="ECO:0000256" key="6">
    <source>
        <dbReference type="SAM" id="MobiDB-lite"/>
    </source>
</evidence>
<feature type="compositionally biased region" description="Basic and acidic residues" evidence="6">
    <location>
        <begin position="7"/>
        <end position="20"/>
    </location>
</feature>
<dbReference type="EMBL" id="JAVFWL010000004">
    <property type="protein sequence ID" value="KAK6750535.1"/>
    <property type="molecule type" value="Genomic_DNA"/>
</dbReference>
<evidence type="ECO:0000313" key="7">
    <source>
        <dbReference type="EMBL" id="KAK6750535.1"/>
    </source>
</evidence>
<feature type="region of interest" description="Disordered" evidence="6">
    <location>
        <begin position="1"/>
        <end position="28"/>
    </location>
</feature>
<dbReference type="EC" id="3.1.3.16" evidence="1"/>
<keyword evidence="8" id="KW-1185">Reference proteome</keyword>
<keyword evidence="5" id="KW-0464">Manganese</keyword>
<evidence type="ECO:0000313" key="8">
    <source>
        <dbReference type="Proteomes" id="UP001303046"/>
    </source>
</evidence>
<comment type="caution">
    <text evidence="7">The sequence shown here is derived from an EMBL/GenBank/DDBJ whole genome shotgun (WGS) entry which is preliminary data.</text>
</comment>